<dbReference type="Ensembl" id="ENSRBIT00000063182.1">
    <property type="protein sequence ID" value="ENSRBIP00000039161.1"/>
    <property type="gene ID" value="ENSRBIG00000043039.1"/>
</dbReference>
<dbReference type="GeneTree" id="ENSGT00910000147132"/>
<dbReference type="Proteomes" id="UP000233180">
    <property type="component" value="Unassembled WGS sequence"/>
</dbReference>
<reference evidence="1" key="2">
    <citation type="submission" date="2025-08" db="UniProtKB">
        <authorList>
            <consortium name="Ensembl"/>
        </authorList>
    </citation>
    <scope>IDENTIFICATION</scope>
</reference>
<name>A0A2K6MTS2_RHIBE</name>
<reference evidence="1 2" key="1">
    <citation type="submission" date="2016-06" db="EMBL/GenBank/DDBJ databases">
        <title>Genome of Rhinopithecus bieti.</title>
        <authorList>
            <person name="Wu"/>
            <person name="C.-I. and Zhang"/>
            <person name="Y."/>
        </authorList>
    </citation>
    <scope>NUCLEOTIDE SEQUENCE</scope>
</reference>
<keyword evidence="2" id="KW-1185">Reference proteome</keyword>
<evidence type="ECO:0000313" key="1">
    <source>
        <dbReference type="Ensembl" id="ENSRBIP00000039161.1"/>
    </source>
</evidence>
<protein>
    <submittedName>
        <fullName evidence="1">Uncharacterized protein</fullName>
    </submittedName>
</protein>
<sequence>MRVWHDLRLRCLRDLGHLMRAGRGGRQLWVPPCEAQLSAPCQPCEVLASCTVQAGTSCVSALRSRPSIWGDDTH</sequence>
<organism evidence="1 2">
    <name type="scientific">Rhinopithecus bieti</name>
    <name type="common">Black snub-nosed monkey</name>
    <name type="synonym">Pygathrix bieti</name>
    <dbReference type="NCBI Taxonomy" id="61621"/>
    <lineage>
        <taxon>Eukaryota</taxon>
        <taxon>Metazoa</taxon>
        <taxon>Chordata</taxon>
        <taxon>Craniata</taxon>
        <taxon>Vertebrata</taxon>
        <taxon>Euteleostomi</taxon>
        <taxon>Mammalia</taxon>
        <taxon>Eutheria</taxon>
        <taxon>Euarchontoglires</taxon>
        <taxon>Primates</taxon>
        <taxon>Haplorrhini</taxon>
        <taxon>Catarrhini</taxon>
        <taxon>Cercopithecidae</taxon>
        <taxon>Colobinae</taxon>
        <taxon>Rhinopithecus</taxon>
    </lineage>
</organism>
<accession>A0A2K6MTS2</accession>
<reference evidence="1" key="3">
    <citation type="submission" date="2025-09" db="UniProtKB">
        <authorList>
            <consortium name="Ensembl"/>
        </authorList>
    </citation>
    <scope>IDENTIFICATION</scope>
</reference>
<dbReference type="AlphaFoldDB" id="A0A2K6MTS2"/>
<evidence type="ECO:0000313" key="2">
    <source>
        <dbReference type="Proteomes" id="UP000233180"/>
    </source>
</evidence>
<dbReference type="OMA" id="RGGRQLW"/>
<proteinExistence type="predicted"/>